<dbReference type="InterPro" id="IPR023115">
    <property type="entry name" value="TIF_IF2_dom3"/>
</dbReference>
<accession>A0A8J5VF38</accession>
<dbReference type="Pfam" id="PF22042">
    <property type="entry name" value="EF-G_D2"/>
    <property type="match status" value="1"/>
</dbReference>
<reference evidence="13" key="2">
    <citation type="submission" date="2021-02" db="EMBL/GenBank/DDBJ databases">
        <authorList>
            <person name="Kimball J.A."/>
            <person name="Haas M.W."/>
            <person name="Macchietto M."/>
            <person name="Kono T."/>
            <person name="Duquette J."/>
            <person name="Shao M."/>
        </authorList>
    </citation>
    <scope>NUCLEOTIDE SEQUENCE</scope>
    <source>
        <tissue evidence="13">Fresh leaf tissue</tissue>
    </source>
</reference>
<feature type="compositionally biased region" description="Basic and acidic residues" evidence="11">
    <location>
        <begin position="463"/>
        <end position="473"/>
    </location>
</feature>
<dbReference type="GO" id="GO:0005739">
    <property type="term" value="C:mitochondrion"/>
    <property type="evidence" value="ECO:0007669"/>
    <property type="project" value="UniProtKB-SubCell"/>
</dbReference>
<dbReference type="GO" id="GO:0003924">
    <property type="term" value="F:GTPase activity"/>
    <property type="evidence" value="ECO:0007669"/>
    <property type="project" value="InterPro"/>
</dbReference>
<evidence type="ECO:0000256" key="5">
    <source>
        <dbReference type="ARBA" id="ARBA00022917"/>
    </source>
</evidence>
<dbReference type="InterPro" id="IPR005225">
    <property type="entry name" value="Small_GTP-bd"/>
</dbReference>
<keyword evidence="6" id="KW-0809">Transit peptide</keyword>
<feature type="compositionally biased region" description="Acidic residues" evidence="11">
    <location>
        <begin position="474"/>
        <end position="484"/>
    </location>
</feature>
<evidence type="ECO:0000256" key="6">
    <source>
        <dbReference type="ARBA" id="ARBA00022946"/>
    </source>
</evidence>
<feature type="domain" description="Tr-type G" evidence="12">
    <location>
        <begin position="190"/>
        <end position="360"/>
    </location>
</feature>
<dbReference type="InterPro" id="IPR000178">
    <property type="entry name" value="TF_IF2_bacterial-like"/>
</dbReference>
<comment type="function">
    <text evidence="9">One of the essential components for the initiation of protein synthesis. Protects formylmethionyl-tRNA from spontaneous hydrolysis and promotes its binding to the 30S ribosomal subunits. Also involved in the hydrolysis of GTP during the formation of the 70S ribosomal complex.</text>
</comment>
<evidence type="ECO:0000256" key="11">
    <source>
        <dbReference type="SAM" id="MobiDB-lite"/>
    </source>
</evidence>
<evidence type="ECO:0000256" key="9">
    <source>
        <dbReference type="ARBA" id="ARBA00025162"/>
    </source>
</evidence>
<evidence type="ECO:0000256" key="2">
    <source>
        <dbReference type="ARBA" id="ARBA00007733"/>
    </source>
</evidence>
<dbReference type="InterPro" id="IPR053905">
    <property type="entry name" value="EF-G-like_DII"/>
</dbReference>
<evidence type="ECO:0000256" key="4">
    <source>
        <dbReference type="ARBA" id="ARBA00022741"/>
    </source>
</evidence>
<dbReference type="NCBIfam" id="TIGR00487">
    <property type="entry name" value="IF-2"/>
    <property type="match status" value="1"/>
</dbReference>
<reference evidence="13" key="1">
    <citation type="journal article" date="2021" name="bioRxiv">
        <title>Whole Genome Assembly and Annotation of Northern Wild Rice, Zizania palustris L., Supports a Whole Genome Duplication in the Zizania Genus.</title>
        <authorList>
            <person name="Haas M."/>
            <person name="Kono T."/>
            <person name="Macchietto M."/>
            <person name="Millas R."/>
            <person name="McGilp L."/>
            <person name="Shao M."/>
            <person name="Duquette J."/>
            <person name="Hirsch C.N."/>
            <person name="Kimball J."/>
        </authorList>
    </citation>
    <scope>NUCLEOTIDE SEQUENCE</scope>
    <source>
        <tissue evidence="13">Fresh leaf tissue</tissue>
    </source>
</reference>
<comment type="caution">
    <text evidence="13">The sequence shown here is derived from an EMBL/GenBank/DDBJ whole genome shotgun (WGS) entry which is preliminary data.</text>
</comment>
<gene>
    <name evidence="13" type="ORF">GUJ93_ZPchr0002g25102</name>
</gene>
<dbReference type="HAMAP" id="MF_00100_B">
    <property type="entry name" value="IF_2_B"/>
    <property type="match status" value="1"/>
</dbReference>
<dbReference type="Proteomes" id="UP000729402">
    <property type="component" value="Unassembled WGS sequence"/>
</dbReference>
<dbReference type="OrthoDB" id="361630at2759"/>
<evidence type="ECO:0000256" key="3">
    <source>
        <dbReference type="ARBA" id="ARBA00022540"/>
    </source>
</evidence>
<organism evidence="13 14">
    <name type="scientific">Zizania palustris</name>
    <name type="common">Northern wild rice</name>
    <dbReference type="NCBI Taxonomy" id="103762"/>
    <lineage>
        <taxon>Eukaryota</taxon>
        <taxon>Viridiplantae</taxon>
        <taxon>Streptophyta</taxon>
        <taxon>Embryophyta</taxon>
        <taxon>Tracheophyta</taxon>
        <taxon>Spermatophyta</taxon>
        <taxon>Magnoliopsida</taxon>
        <taxon>Liliopsida</taxon>
        <taxon>Poales</taxon>
        <taxon>Poaceae</taxon>
        <taxon>BOP clade</taxon>
        <taxon>Oryzoideae</taxon>
        <taxon>Oryzeae</taxon>
        <taxon>Zizaniinae</taxon>
        <taxon>Zizania</taxon>
    </lineage>
</organism>
<evidence type="ECO:0000256" key="8">
    <source>
        <dbReference type="ARBA" id="ARBA00023134"/>
    </source>
</evidence>
<dbReference type="GO" id="GO:0005525">
    <property type="term" value="F:GTP binding"/>
    <property type="evidence" value="ECO:0007669"/>
    <property type="project" value="UniProtKB-KW"/>
</dbReference>
<proteinExistence type="inferred from homology"/>
<dbReference type="AlphaFoldDB" id="A0A8J5VF38"/>
<feature type="region of interest" description="Disordered" evidence="11">
    <location>
        <begin position="455"/>
        <end position="486"/>
    </location>
</feature>
<dbReference type="CDD" id="cd03692">
    <property type="entry name" value="mtIF2_IVc"/>
    <property type="match status" value="1"/>
</dbReference>
<evidence type="ECO:0000256" key="10">
    <source>
        <dbReference type="ARBA" id="ARBA00044200"/>
    </source>
</evidence>
<dbReference type="CDD" id="cd01887">
    <property type="entry name" value="IF2_eIF5B"/>
    <property type="match status" value="1"/>
</dbReference>
<dbReference type="FunFam" id="3.40.50.10050:FF:000001">
    <property type="entry name" value="Translation initiation factor IF-2"/>
    <property type="match status" value="1"/>
</dbReference>
<dbReference type="InterPro" id="IPR000795">
    <property type="entry name" value="T_Tr_GTP-bd_dom"/>
</dbReference>
<dbReference type="InterPro" id="IPR015760">
    <property type="entry name" value="TIF_IF2"/>
</dbReference>
<evidence type="ECO:0000259" key="12">
    <source>
        <dbReference type="PROSITE" id="PS51722"/>
    </source>
</evidence>
<evidence type="ECO:0000313" key="13">
    <source>
        <dbReference type="EMBL" id="KAG8057406.1"/>
    </source>
</evidence>
<dbReference type="FunFam" id="3.40.50.300:FF:000019">
    <property type="entry name" value="Translation initiation factor IF-2"/>
    <property type="match status" value="1"/>
</dbReference>
<keyword evidence="3" id="KW-0396">Initiation factor</keyword>
<comment type="subcellular location">
    <subcellularLocation>
        <location evidence="1">Mitochondrion</location>
    </subcellularLocation>
</comment>
<dbReference type="FunFam" id="2.40.30.10:FF:000008">
    <property type="entry name" value="Translation initiation factor IF-2"/>
    <property type="match status" value="1"/>
</dbReference>
<evidence type="ECO:0000313" key="14">
    <source>
        <dbReference type="Proteomes" id="UP000729402"/>
    </source>
</evidence>
<protein>
    <recommendedName>
        <fullName evidence="10">Translation initiation factor IF-2, mitochondrial</fullName>
    </recommendedName>
</protein>
<dbReference type="NCBIfam" id="TIGR00231">
    <property type="entry name" value="small_GTP"/>
    <property type="match status" value="1"/>
</dbReference>
<dbReference type="PANTHER" id="PTHR43381">
    <property type="entry name" value="TRANSLATION INITIATION FACTOR IF-2-RELATED"/>
    <property type="match status" value="1"/>
</dbReference>
<keyword evidence="7" id="KW-0496">Mitochondrion</keyword>
<name>A0A8J5VF38_ZIZPA</name>
<dbReference type="CDD" id="cd03702">
    <property type="entry name" value="IF2_mtIF2_II"/>
    <property type="match status" value="1"/>
</dbReference>
<dbReference type="Pfam" id="PF11987">
    <property type="entry name" value="IF-2"/>
    <property type="match status" value="1"/>
</dbReference>
<keyword evidence="8" id="KW-0342">GTP-binding</keyword>
<dbReference type="Pfam" id="PF00009">
    <property type="entry name" value="GTP_EFTU"/>
    <property type="match status" value="1"/>
</dbReference>
<dbReference type="PROSITE" id="PS51722">
    <property type="entry name" value="G_TR_2"/>
    <property type="match status" value="1"/>
</dbReference>
<dbReference type="EMBL" id="JAAALK010000287">
    <property type="protein sequence ID" value="KAG8057406.1"/>
    <property type="molecule type" value="Genomic_DNA"/>
</dbReference>
<keyword evidence="14" id="KW-1185">Reference proteome</keyword>
<dbReference type="GO" id="GO:0003743">
    <property type="term" value="F:translation initiation factor activity"/>
    <property type="evidence" value="ECO:0007669"/>
    <property type="project" value="UniProtKB-KW"/>
</dbReference>
<sequence length="711" mass="77283">MSKQLMPRLLGMFRSRMQVGVDKSGNRYFTRVKEVDGFKFLHSDKPKVAANCTAYKHYTIRNFHAGVYMLAWNRKREEVAGLKAPKKEKRVKKENRTQPPVEAPYVAPKPKIAIKSSPDKTVDIFDGMTLIDLAKRTGASIVALQDILADLGEKVESEFNSISVDLAELVAMELGVNIRRMHTGEGTVEPRPAVVTVMGHVDHGKTSLLDSLRQTSVAAKEAGGITQHIGAFVVEMTSGASITFLDTPGHAAFSAMRARGAAVTDIVVLVVAADDGVMPQTLEAMSHAKSANVPVVVAINKCDKSGADPERVRIQLGSEGLLLEDMGGDVQVVEISALAKLGLDKLEEALFLQAEMMDLKARIDGPAQAFVVEARVDRGRGPLATAIVKAGTLVSGQHIVVGAEWGRIRSLRDTAGNITEFAKPAMPIEIEGLRGLPMAGDDVVVVDSEERARMLSQGRKKKQEKDRLQKIDEDMTEEAEMAEETPERVEMPIIVKADVQGSVQAVTDALRSLNSQQVFVNIVHVGVGPISHHDIDLAQACRAYIVGFNIRTPPSSITLAATQANIKILLHKVIYHLLEEMGRVIVEKAPGTAETQISGEAEILNIFELKGRSKSKGPDIKIAGCRITDGHFSKSGTMRLLRSGDVVFEGPCASLKREKQDTETINKGNDCGLVIQDCDDFQVGDIVQCLEQVIRKPKFISTQSGAVRIEC</sequence>
<dbReference type="PANTHER" id="PTHR43381:SF20">
    <property type="entry name" value="TRANSLATION INITIATION FACTOR IF-2, MITOCHONDRIAL"/>
    <property type="match status" value="1"/>
</dbReference>
<keyword evidence="4" id="KW-0547">Nucleotide-binding</keyword>
<evidence type="ECO:0000256" key="1">
    <source>
        <dbReference type="ARBA" id="ARBA00004173"/>
    </source>
</evidence>
<evidence type="ECO:0000256" key="7">
    <source>
        <dbReference type="ARBA" id="ARBA00023128"/>
    </source>
</evidence>
<dbReference type="InterPro" id="IPR044145">
    <property type="entry name" value="IF2_II"/>
</dbReference>
<comment type="similarity">
    <text evidence="2">Belongs to the TRAFAC class translation factor GTPase superfamily. Classic translation factor GTPase family. IF-2 subfamily.</text>
</comment>
<keyword evidence="5" id="KW-0648">Protein biosynthesis</keyword>